<evidence type="ECO:0000313" key="1">
    <source>
        <dbReference type="Ensembl" id="ENSGALP00010006168.1"/>
    </source>
</evidence>
<reference evidence="1" key="3">
    <citation type="submission" date="2025-09" db="UniProtKB">
        <authorList>
            <consortium name="Ensembl"/>
        </authorList>
    </citation>
    <scope>IDENTIFICATION</scope>
    <source>
        <strain evidence="1">broiler</strain>
    </source>
</reference>
<sequence length="108" mass="11889">MIAESFSSRNFDQGTDLISTLYITAHSSIVRNRQQWSMGKRFVFCSTDSALSSQLMSAHHFTEIQPWPGSHFSPALVRSTSASHSAISVCCLRVHPAEQRSTGVFSPG</sequence>
<proteinExistence type="predicted"/>
<organism evidence="1 2">
    <name type="scientific">Gallus gallus</name>
    <name type="common">Chicken</name>
    <dbReference type="NCBI Taxonomy" id="9031"/>
    <lineage>
        <taxon>Eukaryota</taxon>
        <taxon>Metazoa</taxon>
        <taxon>Chordata</taxon>
        <taxon>Craniata</taxon>
        <taxon>Vertebrata</taxon>
        <taxon>Euteleostomi</taxon>
        <taxon>Archelosauria</taxon>
        <taxon>Archosauria</taxon>
        <taxon>Dinosauria</taxon>
        <taxon>Saurischia</taxon>
        <taxon>Theropoda</taxon>
        <taxon>Coelurosauria</taxon>
        <taxon>Aves</taxon>
        <taxon>Neognathae</taxon>
        <taxon>Galloanserae</taxon>
        <taxon>Galliformes</taxon>
        <taxon>Phasianidae</taxon>
        <taxon>Phasianinae</taxon>
        <taxon>Gallus</taxon>
    </lineage>
</organism>
<protein>
    <submittedName>
        <fullName evidence="1">Uncharacterized protein</fullName>
    </submittedName>
</protein>
<evidence type="ECO:0000313" key="2">
    <source>
        <dbReference type="Proteomes" id="UP000000539"/>
    </source>
</evidence>
<reference evidence="1" key="2">
    <citation type="submission" date="2025-08" db="UniProtKB">
        <authorList>
            <consortium name="Ensembl"/>
        </authorList>
    </citation>
    <scope>IDENTIFICATION</scope>
    <source>
        <strain evidence="1">broiler</strain>
    </source>
</reference>
<dbReference type="Proteomes" id="UP000000539">
    <property type="component" value="Chromosome 2"/>
</dbReference>
<reference evidence="1" key="1">
    <citation type="submission" date="2020-11" db="EMBL/GenBank/DDBJ databases">
        <title>Gallus gallus (Chicken) genome, bGalGal1, GRCg7b, maternal haplotype autosomes + Z &amp; W.</title>
        <authorList>
            <person name="Warren W."/>
            <person name="Formenti G."/>
            <person name="Fedrigo O."/>
            <person name="Haase B."/>
            <person name="Mountcastle J."/>
            <person name="Balacco J."/>
            <person name="Tracey A."/>
            <person name="Schneider V."/>
            <person name="Okimoto R."/>
            <person name="Cheng H."/>
            <person name="Hawken R."/>
            <person name="Howe K."/>
            <person name="Jarvis E.D."/>
        </authorList>
    </citation>
    <scope>NUCLEOTIDE SEQUENCE [LARGE SCALE GENOMIC DNA]</scope>
    <source>
        <strain evidence="1">Broiler</strain>
    </source>
</reference>
<dbReference type="AlphaFoldDB" id="A0A8V0XK59"/>
<keyword evidence="2" id="KW-1185">Reference proteome</keyword>
<accession>A0A8V0XK59</accession>
<name>A0A8V0XK59_CHICK</name>
<dbReference type="Ensembl" id="ENSGALT00010010642.1">
    <property type="protein sequence ID" value="ENSGALP00010006168.1"/>
    <property type="gene ID" value="ENSGALG00010004579.1"/>
</dbReference>